<keyword evidence="3" id="KW-1185">Reference proteome</keyword>
<evidence type="ECO:0000313" key="2">
    <source>
        <dbReference type="EMBL" id="KAJ5215469.1"/>
    </source>
</evidence>
<accession>A0A9W9NAR0</accession>
<reference evidence="2" key="1">
    <citation type="submission" date="2022-12" db="EMBL/GenBank/DDBJ databases">
        <authorList>
            <person name="Petersen C."/>
        </authorList>
    </citation>
    <scope>NUCLEOTIDE SEQUENCE</scope>
    <source>
        <strain evidence="2">IBT 15544</strain>
    </source>
</reference>
<dbReference type="OrthoDB" id="5223589at2759"/>
<feature type="transmembrane region" description="Helical" evidence="1">
    <location>
        <begin position="110"/>
        <end position="131"/>
    </location>
</feature>
<dbReference type="GeneID" id="83176239"/>
<feature type="transmembrane region" description="Helical" evidence="1">
    <location>
        <begin position="143"/>
        <end position="163"/>
    </location>
</feature>
<dbReference type="AlphaFoldDB" id="A0A9W9NAR0"/>
<gene>
    <name evidence="2" type="ORF">N7498_001876</name>
</gene>
<dbReference type="PANTHER" id="PTHR37488:SF2">
    <property type="entry name" value="DUF1275 DOMAIN-CONTAINING PROTEIN"/>
    <property type="match status" value="1"/>
</dbReference>
<reference evidence="2" key="2">
    <citation type="journal article" date="2023" name="IMA Fungus">
        <title>Comparative genomic study of the Penicillium genus elucidates a diverse pangenome and 15 lateral gene transfer events.</title>
        <authorList>
            <person name="Petersen C."/>
            <person name="Sorensen T."/>
            <person name="Nielsen M.R."/>
            <person name="Sondergaard T.E."/>
            <person name="Sorensen J.L."/>
            <person name="Fitzpatrick D.A."/>
            <person name="Frisvad J.C."/>
            <person name="Nielsen K.L."/>
        </authorList>
    </citation>
    <scope>NUCLEOTIDE SEQUENCE</scope>
    <source>
        <strain evidence="2">IBT 15544</strain>
    </source>
</reference>
<protein>
    <submittedName>
        <fullName evidence="2">Uncharacterized protein</fullName>
    </submittedName>
</protein>
<keyword evidence="1" id="KW-0812">Transmembrane</keyword>
<name>A0A9W9NAR0_9EURO</name>
<comment type="caution">
    <text evidence="2">The sequence shown here is derived from an EMBL/GenBank/DDBJ whole genome shotgun (WGS) entry which is preliminary data.</text>
</comment>
<evidence type="ECO:0000256" key="1">
    <source>
        <dbReference type="SAM" id="Phobius"/>
    </source>
</evidence>
<dbReference type="Pfam" id="PF06912">
    <property type="entry name" value="DUF1275"/>
    <property type="match status" value="1"/>
</dbReference>
<feature type="transmembrane region" description="Helical" evidence="1">
    <location>
        <begin position="80"/>
        <end position="98"/>
    </location>
</feature>
<keyword evidence="1" id="KW-1133">Transmembrane helix</keyword>
<evidence type="ECO:0000313" key="3">
    <source>
        <dbReference type="Proteomes" id="UP001150904"/>
    </source>
</evidence>
<dbReference type="Proteomes" id="UP001150904">
    <property type="component" value="Unassembled WGS sequence"/>
</dbReference>
<dbReference type="InterPro" id="IPR010699">
    <property type="entry name" value="DUF1275"/>
</dbReference>
<organism evidence="2 3">
    <name type="scientific">Penicillium cinerascens</name>
    <dbReference type="NCBI Taxonomy" id="70096"/>
    <lineage>
        <taxon>Eukaryota</taxon>
        <taxon>Fungi</taxon>
        <taxon>Dikarya</taxon>
        <taxon>Ascomycota</taxon>
        <taxon>Pezizomycotina</taxon>
        <taxon>Eurotiomycetes</taxon>
        <taxon>Eurotiomycetidae</taxon>
        <taxon>Eurotiales</taxon>
        <taxon>Aspergillaceae</taxon>
        <taxon>Penicillium</taxon>
    </lineage>
</organism>
<keyword evidence="1" id="KW-0472">Membrane</keyword>
<dbReference type="RefSeq" id="XP_058311282.1">
    <property type="nucleotide sequence ID" value="XM_058448938.1"/>
</dbReference>
<proteinExistence type="predicted"/>
<dbReference type="EMBL" id="JAPQKR010000005">
    <property type="protein sequence ID" value="KAJ5215469.1"/>
    <property type="molecule type" value="Genomic_DNA"/>
</dbReference>
<dbReference type="PANTHER" id="PTHR37488">
    <property type="entry name" value="DUF1275 DOMAIN-CONTAINING PROTEIN"/>
    <property type="match status" value="1"/>
</dbReference>
<sequence>MLTRGGFLNSTTVKRILVRLNCEVADDLVLELELMGLAVATGIMDATTFPDYHVFVSNQTGNTALLAVGALHIDGSIVKLQNVCISLGLFIAGGLILGQLGNAFGPRRRLWLLVTNMLQTTLVVVATSLRWKYTTGEGTSGSFAVLALLAFASGGQIAVARTINVPEITTGMVTSAYIDLIVDPQVRKINAKYYPVRHQMIPSDRLLPGTLLVRFDLRDGKNVRGTV</sequence>